<dbReference type="EMBL" id="STFG01000001">
    <property type="protein sequence ID" value="THU05245.1"/>
    <property type="molecule type" value="Genomic_DNA"/>
</dbReference>
<sequence length="293" mass="31230">MMRPLMTTHIAPTQSTPSFKGQSSPASRSQKGLSLVEVMVAMAIGLFIVLLVSLVYIEGARNLSFRQGQSENLANSRYTLGSLEQHFSKAGYRRDPTLSMEKAFPALIDDTTDCAFARGEAINIKTDGALCIRFQPRDAIETDCSGNTDPSVSSLMPYEAPTTSTVGNGVFVERFSISNHTLVCAAQSTETALAAGVQDIHFQYGTGPKVSSMAIRKISAFTTDTPSSNQVIRALKYSILLAASSSRLTGGMESTVCDRWKTVAGADNASCSADSGALYQVASGAVTLRNLMP</sequence>
<feature type="transmembrane region" description="Helical" evidence="2">
    <location>
        <begin position="38"/>
        <end position="57"/>
    </location>
</feature>
<dbReference type="PROSITE" id="PS00409">
    <property type="entry name" value="PROKAR_NTER_METHYL"/>
    <property type="match status" value="1"/>
</dbReference>
<feature type="region of interest" description="Disordered" evidence="1">
    <location>
        <begin position="1"/>
        <end position="26"/>
    </location>
</feature>
<reference evidence="3 4" key="1">
    <citation type="journal article" date="2015" name="Antonie Van Leeuwenhoek">
        <title>Lampropedia puyangensis sp. nov., isolated from symptomatic bark of Populus ? euramericana canker and emended description of Lampropedia hyalina (Ehrenberg 1832) Lee et al. 2004.</title>
        <authorList>
            <person name="Li Y."/>
            <person name="Wang T."/>
            <person name="Piao C.G."/>
            <person name="Wang L.F."/>
            <person name="Tian G.Z."/>
            <person name="Zhu T.H."/>
            <person name="Guo M.W."/>
        </authorList>
    </citation>
    <scope>NUCLEOTIDE SEQUENCE [LARGE SCALE GENOMIC DNA]</scope>
    <source>
        <strain evidence="3 4">2-bin</strain>
    </source>
</reference>
<keyword evidence="4" id="KW-1185">Reference proteome</keyword>
<dbReference type="InterPro" id="IPR012902">
    <property type="entry name" value="N_methyl_site"/>
</dbReference>
<evidence type="ECO:0000256" key="2">
    <source>
        <dbReference type="SAM" id="Phobius"/>
    </source>
</evidence>
<accession>A0A4S8FE93</accession>
<dbReference type="NCBIfam" id="TIGR02532">
    <property type="entry name" value="IV_pilin_GFxxxE"/>
    <property type="match status" value="1"/>
</dbReference>
<keyword evidence="2" id="KW-1133">Transmembrane helix</keyword>
<keyword evidence="2" id="KW-0472">Membrane</keyword>
<evidence type="ECO:0000313" key="4">
    <source>
        <dbReference type="Proteomes" id="UP000308917"/>
    </source>
</evidence>
<proteinExistence type="predicted"/>
<organism evidence="3 4">
    <name type="scientific">Lampropedia puyangensis</name>
    <dbReference type="NCBI Taxonomy" id="1330072"/>
    <lineage>
        <taxon>Bacteria</taxon>
        <taxon>Pseudomonadati</taxon>
        <taxon>Pseudomonadota</taxon>
        <taxon>Betaproteobacteria</taxon>
        <taxon>Burkholderiales</taxon>
        <taxon>Comamonadaceae</taxon>
        <taxon>Lampropedia</taxon>
    </lineage>
</organism>
<dbReference type="Proteomes" id="UP000308917">
    <property type="component" value="Unassembled WGS sequence"/>
</dbReference>
<protein>
    <submittedName>
        <fullName evidence="3">Prepilin-type N-terminal cleavage/methylation domain-containing protein</fullName>
    </submittedName>
</protein>
<dbReference type="Pfam" id="PF07963">
    <property type="entry name" value="N_methyl"/>
    <property type="match status" value="1"/>
</dbReference>
<comment type="caution">
    <text evidence="3">The sequence shown here is derived from an EMBL/GenBank/DDBJ whole genome shotgun (WGS) entry which is preliminary data.</text>
</comment>
<name>A0A4S8FE93_9BURK</name>
<feature type="compositionally biased region" description="Polar residues" evidence="1">
    <location>
        <begin position="10"/>
        <end position="26"/>
    </location>
</feature>
<keyword evidence="2" id="KW-0812">Transmembrane</keyword>
<evidence type="ECO:0000313" key="3">
    <source>
        <dbReference type="EMBL" id="THU05245.1"/>
    </source>
</evidence>
<evidence type="ECO:0000256" key="1">
    <source>
        <dbReference type="SAM" id="MobiDB-lite"/>
    </source>
</evidence>
<gene>
    <name evidence="3" type="ORF">E9531_01470</name>
</gene>
<dbReference type="AlphaFoldDB" id="A0A4S8FE93"/>